<feature type="transmembrane region" description="Helical" evidence="8">
    <location>
        <begin position="237"/>
        <end position="258"/>
    </location>
</feature>
<dbReference type="GeneID" id="108562262"/>
<evidence type="ECO:0000256" key="3">
    <source>
        <dbReference type="ARBA" id="ARBA00022692"/>
    </source>
</evidence>
<keyword evidence="9" id="KW-1185">Reference proteome</keyword>
<accession>A0ABM1MN76</accession>
<proteinExistence type="inferred from homology"/>
<feature type="transmembrane region" description="Helical" evidence="8">
    <location>
        <begin position="150"/>
        <end position="168"/>
    </location>
</feature>
<dbReference type="PANTHER" id="PTHR21143">
    <property type="entry name" value="INVERTEBRATE GUSTATORY RECEPTOR"/>
    <property type="match status" value="1"/>
</dbReference>
<feature type="transmembrane region" description="Helical" evidence="8">
    <location>
        <begin position="63"/>
        <end position="89"/>
    </location>
</feature>
<name>A0ABM1MN76_NICVS</name>
<keyword evidence="5 8" id="KW-0472">Membrane</keyword>
<evidence type="ECO:0000313" key="9">
    <source>
        <dbReference type="Proteomes" id="UP000695000"/>
    </source>
</evidence>
<evidence type="ECO:0000256" key="4">
    <source>
        <dbReference type="ARBA" id="ARBA00022989"/>
    </source>
</evidence>
<keyword evidence="4 8" id="KW-1133">Transmembrane helix</keyword>
<feature type="transmembrane region" description="Helical" evidence="8">
    <location>
        <begin position="353"/>
        <end position="373"/>
    </location>
</feature>
<organism evidence="9 10">
    <name type="scientific">Nicrophorus vespilloides</name>
    <name type="common">Boreal carrion beetle</name>
    <dbReference type="NCBI Taxonomy" id="110193"/>
    <lineage>
        <taxon>Eukaryota</taxon>
        <taxon>Metazoa</taxon>
        <taxon>Ecdysozoa</taxon>
        <taxon>Arthropoda</taxon>
        <taxon>Hexapoda</taxon>
        <taxon>Insecta</taxon>
        <taxon>Pterygota</taxon>
        <taxon>Neoptera</taxon>
        <taxon>Endopterygota</taxon>
        <taxon>Coleoptera</taxon>
        <taxon>Polyphaga</taxon>
        <taxon>Staphyliniformia</taxon>
        <taxon>Silphidae</taxon>
        <taxon>Nicrophorinae</taxon>
        <taxon>Nicrophorus</taxon>
    </lineage>
</organism>
<keyword evidence="3 8" id="KW-0812">Transmembrane</keyword>
<evidence type="ECO:0000256" key="1">
    <source>
        <dbReference type="ARBA" id="ARBA00004651"/>
    </source>
</evidence>
<reference evidence="10" key="1">
    <citation type="submission" date="2025-08" db="UniProtKB">
        <authorList>
            <consortium name="RefSeq"/>
        </authorList>
    </citation>
    <scope>IDENTIFICATION</scope>
    <source>
        <tissue evidence="10">Whole Larva</tissue>
    </source>
</reference>
<evidence type="ECO:0000256" key="6">
    <source>
        <dbReference type="ARBA" id="ARBA00023170"/>
    </source>
</evidence>
<evidence type="ECO:0000256" key="8">
    <source>
        <dbReference type="RuleBase" id="RU363108"/>
    </source>
</evidence>
<evidence type="ECO:0000256" key="7">
    <source>
        <dbReference type="ARBA" id="ARBA00023224"/>
    </source>
</evidence>
<keyword evidence="6 8" id="KW-0675">Receptor</keyword>
<feature type="transmembrane region" description="Helical" evidence="8">
    <location>
        <begin position="273"/>
        <end position="295"/>
    </location>
</feature>
<keyword evidence="7 8" id="KW-0807">Transducer</keyword>
<feature type="transmembrane region" description="Helical" evidence="8">
    <location>
        <begin position="110"/>
        <end position="130"/>
    </location>
</feature>
<evidence type="ECO:0000256" key="2">
    <source>
        <dbReference type="ARBA" id="ARBA00022475"/>
    </source>
</evidence>
<dbReference type="Pfam" id="PF08395">
    <property type="entry name" value="7tm_7"/>
    <property type="match status" value="1"/>
</dbReference>
<dbReference type="PANTHER" id="PTHR21143:SF104">
    <property type="entry name" value="GUSTATORY RECEPTOR 8A-RELATED"/>
    <property type="match status" value="1"/>
</dbReference>
<comment type="function">
    <text evidence="8">Gustatory receptor which mediates acceptance or avoidance behavior, depending on its substrates.</text>
</comment>
<sequence>MAILPPANLCSVEDYKRKYLYGSAVACFLLLSYVFTTYGKFVYMKESMTVTGFLIDIGSDLTLIMANLISIVGINLMNGSTVCIFLTNMKKIDCEFQYLPSDCKHSNMRFVMEMILIHIYMIIFIAYNVYTWVSSLGWDTYIYFCLRDFQNYYIIVLAILMRNYAYAIKYRMEVLNGILTRREWTQSDKICIADYSGCVSANLKTKPHWTLKKIIKQFTNLTNLIDMYNTIFGWQFVSLYVVIVINLLLPINLALIYGSGDKDINGFKYGSELVALCIMWASLPIITAIAIFSACNHATEKIRHTSVIAYNLIQELGEAPNDMNYKQELQELAELATNKCPSFSAAGFYTVNYSVLFGLVGSITSYLIVLIQFNK</sequence>
<keyword evidence="2 8" id="KW-1003">Cell membrane</keyword>
<feature type="transmembrane region" description="Helical" evidence="8">
    <location>
        <begin position="20"/>
        <end position="43"/>
    </location>
</feature>
<evidence type="ECO:0000313" key="10">
    <source>
        <dbReference type="RefSeq" id="XP_017776026.1"/>
    </source>
</evidence>
<evidence type="ECO:0000256" key="5">
    <source>
        <dbReference type="ARBA" id="ARBA00023136"/>
    </source>
</evidence>
<comment type="subcellular location">
    <subcellularLocation>
        <location evidence="1 8">Cell membrane</location>
        <topology evidence="1 8">Multi-pass membrane protein</topology>
    </subcellularLocation>
</comment>
<dbReference type="RefSeq" id="XP_017776026.1">
    <property type="nucleotide sequence ID" value="XM_017920537.1"/>
</dbReference>
<dbReference type="InterPro" id="IPR013604">
    <property type="entry name" value="7TM_chemorcpt"/>
</dbReference>
<protein>
    <recommendedName>
        <fullName evidence="8">Gustatory receptor</fullName>
    </recommendedName>
</protein>
<dbReference type="Proteomes" id="UP000695000">
    <property type="component" value="Unplaced"/>
</dbReference>
<comment type="similarity">
    <text evidence="8">Belongs to the insect chemoreceptor superfamily. Gustatory receptor (GR) family.</text>
</comment>
<gene>
    <name evidence="10" type="primary">LOC108562262</name>
</gene>